<organism evidence="2 3">
    <name type="scientific">Rhizophagus irregularis</name>
    <dbReference type="NCBI Taxonomy" id="588596"/>
    <lineage>
        <taxon>Eukaryota</taxon>
        <taxon>Fungi</taxon>
        <taxon>Fungi incertae sedis</taxon>
        <taxon>Mucoromycota</taxon>
        <taxon>Glomeromycotina</taxon>
        <taxon>Glomeromycetes</taxon>
        <taxon>Glomerales</taxon>
        <taxon>Glomeraceae</taxon>
        <taxon>Rhizophagus</taxon>
    </lineage>
</organism>
<dbReference type="PROSITE" id="PS50011">
    <property type="entry name" value="PROTEIN_KINASE_DOM"/>
    <property type="match status" value="1"/>
</dbReference>
<accession>A0A915Z7G7</accession>
<gene>
    <name evidence="2" type="ORF">CHRIB12_LOCUS9951</name>
</gene>
<dbReference type="OrthoDB" id="1668230at2759"/>
<sequence>MVNPHANIICFYGVTKKEDEEKYSLVLEYAEVGTLRDYLKNKIIEWSTQLRFAREITSAILWLHDYKGIVHGILSTIKLADFGRSFEKGKGYDNTDVWEVGPYIDPKMYDKTILYKLNTKSDIYCLGVLFWELTRSSLRINSPEDNYNTFGAVVPNTNDKFTAFYQKCLKQEPDEQPNISEEMKHLVVLIMSLLFLILKKVKRVKK</sequence>
<comment type="caution">
    <text evidence="2">The sequence shown here is derived from an EMBL/GenBank/DDBJ whole genome shotgun (WGS) entry which is preliminary data.</text>
</comment>
<evidence type="ECO:0000313" key="3">
    <source>
        <dbReference type="Proteomes" id="UP000684084"/>
    </source>
</evidence>
<dbReference type="PANTHER" id="PTHR44329">
    <property type="entry name" value="SERINE/THREONINE-PROTEIN KINASE TNNI3K-RELATED"/>
    <property type="match status" value="1"/>
</dbReference>
<dbReference type="EMBL" id="CAGKOT010000020">
    <property type="protein sequence ID" value="CAB5364460.1"/>
    <property type="molecule type" value="Genomic_DNA"/>
</dbReference>
<evidence type="ECO:0000259" key="1">
    <source>
        <dbReference type="PROSITE" id="PS50011"/>
    </source>
</evidence>
<dbReference type="InterPro" id="IPR051681">
    <property type="entry name" value="Ser/Thr_Kinases-Pseudokinases"/>
</dbReference>
<protein>
    <recommendedName>
        <fullName evidence="1">Protein kinase domain-containing protein</fullName>
    </recommendedName>
</protein>
<evidence type="ECO:0000313" key="2">
    <source>
        <dbReference type="EMBL" id="CAB5364460.1"/>
    </source>
</evidence>
<dbReference type="VEuPathDB" id="FungiDB:RhiirFUN_016634"/>
<dbReference type="Pfam" id="PF00069">
    <property type="entry name" value="Pkinase"/>
    <property type="match status" value="1"/>
</dbReference>
<dbReference type="GO" id="GO:0005524">
    <property type="term" value="F:ATP binding"/>
    <property type="evidence" value="ECO:0007669"/>
    <property type="project" value="InterPro"/>
</dbReference>
<dbReference type="AlphaFoldDB" id="A0A915Z7G7"/>
<feature type="domain" description="Protein kinase" evidence="1">
    <location>
        <begin position="1"/>
        <end position="188"/>
    </location>
</feature>
<proteinExistence type="predicted"/>
<dbReference type="InterPro" id="IPR000719">
    <property type="entry name" value="Prot_kinase_dom"/>
</dbReference>
<reference evidence="2" key="1">
    <citation type="submission" date="2020-05" db="EMBL/GenBank/DDBJ databases">
        <authorList>
            <person name="Rincon C."/>
            <person name="Sanders R I."/>
            <person name="Robbins C."/>
            <person name="Chaturvedi A."/>
        </authorList>
    </citation>
    <scope>NUCLEOTIDE SEQUENCE</scope>
    <source>
        <strain evidence="2">CHB12</strain>
    </source>
</reference>
<dbReference type="Proteomes" id="UP000684084">
    <property type="component" value="Unassembled WGS sequence"/>
</dbReference>
<name>A0A915Z7G7_9GLOM</name>
<dbReference type="GO" id="GO:0004674">
    <property type="term" value="F:protein serine/threonine kinase activity"/>
    <property type="evidence" value="ECO:0007669"/>
    <property type="project" value="TreeGrafter"/>
</dbReference>